<evidence type="ECO:0000313" key="5">
    <source>
        <dbReference type="Proteomes" id="UP000317155"/>
    </source>
</evidence>
<evidence type="ECO:0000256" key="2">
    <source>
        <dbReference type="ARBA" id="ARBA00023315"/>
    </source>
</evidence>
<evidence type="ECO:0000259" key="3">
    <source>
        <dbReference type="PROSITE" id="PS51186"/>
    </source>
</evidence>
<dbReference type="AlphaFoldDB" id="A0A550JBM1"/>
<evidence type="ECO:0000256" key="1">
    <source>
        <dbReference type="ARBA" id="ARBA00022679"/>
    </source>
</evidence>
<dbReference type="Pfam" id="PF00583">
    <property type="entry name" value="Acetyltransf_1"/>
    <property type="match status" value="1"/>
</dbReference>
<reference evidence="4 5" key="1">
    <citation type="submission" date="2019-07" db="EMBL/GenBank/DDBJ databases">
        <title>Insights of Desulfuromonas acetexigens electromicrobiology.</title>
        <authorList>
            <person name="Katuri K."/>
            <person name="Sapireddy V."/>
            <person name="Shaw D.R."/>
            <person name="Saikaly P."/>
        </authorList>
    </citation>
    <scope>NUCLEOTIDE SEQUENCE [LARGE SCALE GENOMIC DNA]</scope>
    <source>
        <strain evidence="4 5">2873</strain>
    </source>
</reference>
<keyword evidence="2" id="KW-0012">Acyltransferase</keyword>
<dbReference type="InterPro" id="IPR000182">
    <property type="entry name" value="GNAT_dom"/>
</dbReference>
<dbReference type="PANTHER" id="PTHR43877">
    <property type="entry name" value="AMINOALKYLPHOSPHONATE N-ACETYLTRANSFERASE-RELATED-RELATED"/>
    <property type="match status" value="1"/>
</dbReference>
<dbReference type="PROSITE" id="PS51186">
    <property type="entry name" value="GNAT"/>
    <property type="match status" value="1"/>
</dbReference>
<evidence type="ECO:0000313" key="4">
    <source>
        <dbReference type="EMBL" id="TRO80624.1"/>
    </source>
</evidence>
<keyword evidence="5" id="KW-1185">Reference proteome</keyword>
<dbReference type="OrthoDB" id="9789603at2"/>
<accession>A0A550JBM1</accession>
<protein>
    <submittedName>
        <fullName evidence="4">GNAT family N-acetyltransferase</fullName>
    </submittedName>
</protein>
<name>A0A550JBM1_9BACT</name>
<keyword evidence="1 4" id="KW-0808">Transferase</keyword>
<feature type="domain" description="N-acetyltransferase" evidence="3">
    <location>
        <begin position="1"/>
        <end position="157"/>
    </location>
</feature>
<dbReference type="CDD" id="cd04301">
    <property type="entry name" value="NAT_SF"/>
    <property type="match status" value="1"/>
</dbReference>
<dbReference type="GO" id="GO:0016747">
    <property type="term" value="F:acyltransferase activity, transferring groups other than amino-acyl groups"/>
    <property type="evidence" value="ECO:0007669"/>
    <property type="project" value="InterPro"/>
</dbReference>
<dbReference type="Proteomes" id="UP000317155">
    <property type="component" value="Unassembled WGS sequence"/>
</dbReference>
<proteinExistence type="predicted"/>
<gene>
    <name evidence="4" type="ORF">FL622_11085</name>
</gene>
<dbReference type="SUPFAM" id="SSF55729">
    <property type="entry name" value="Acyl-CoA N-acyltransferases (Nat)"/>
    <property type="match status" value="1"/>
</dbReference>
<dbReference type="EMBL" id="VJVV01000007">
    <property type="protein sequence ID" value="TRO80624.1"/>
    <property type="molecule type" value="Genomic_DNA"/>
</dbReference>
<comment type="caution">
    <text evidence="4">The sequence shown here is derived from an EMBL/GenBank/DDBJ whole genome shotgun (WGS) entry which is preliminary data.</text>
</comment>
<sequence length="160" mass="18210">MRNLEATDLPALTRILQATGAFTEVEIECAVELLEIVIAQPWQQDYRVAVAENDSQVAGYILYGPVPLTEGVYDIYWIATDPTVQGQGLGRRLMEQAEAEARRAGGRMICLETSSQGGYERTRRFYDQAGYVEEARLRDFYKPGDDRITYVKRFSCREEI</sequence>
<organism evidence="4 5">
    <name type="scientific">Trichloromonas acetexigens</name>
    <dbReference type="NCBI Taxonomy" id="38815"/>
    <lineage>
        <taxon>Bacteria</taxon>
        <taxon>Pseudomonadati</taxon>
        <taxon>Thermodesulfobacteriota</taxon>
        <taxon>Desulfuromonadia</taxon>
        <taxon>Desulfuromonadales</taxon>
        <taxon>Trichloromonadaceae</taxon>
        <taxon>Trichloromonas</taxon>
    </lineage>
</organism>
<dbReference type="InterPro" id="IPR016181">
    <property type="entry name" value="Acyl_CoA_acyltransferase"/>
</dbReference>
<dbReference type="InterPro" id="IPR050832">
    <property type="entry name" value="Bact_Acetyltransf"/>
</dbReference>
<dbReference type="PANTHER" id="PTHR43877:SF2">
    <property type="entry name" value="AMINOALKYLPHOSPHONATE N-ACETYLTRANSFERASE-RELATED"/>
    <property type="match status" value="1"/>
</dbReference>
<dbReference type="Gene3D" id="3.40.630.30">
    <property type="match status" value="1"/>
</dbReference>
<dbReference type="RefSeq" id="WP_092058257.1">
    <property type="nucleotide sequence ID" value="NZ_FOJJ01000039.1"/>
</dbReference>